<dbReference type="Proteomes" id="UP000015688">
    <property type="component" value="Unassembled WGS sequence"/>
</dbReference>
<evidence type="ECO:0000256" key="8">
    <source>
        <dbReference type="ARBA" id="ARBA00022989"/>
    </source>
</evidence>
<sequence length="339" mass="36444">MNIITILIAILAFGVIVFIHELGHFLFAKKAGVRIHEFAIGMGPKIYSFKKGETVYSIRLLPLGGYVAMEGEDGDSHDPRAFGNKSILQRASILFAGPFFNIILTAVILAGIYMYQGMPSTTLKNVIDGSVAQKAGIQAGDTITEINGSNIKSWNELSKSIQGSKGKELKLTIDRNGKEKNVEVTPESKEGNYIIGIYPENKKDILGSFGMAIKSTIAMLSQMIAFLGKLITGNLPGGLEGSVAGPIGVISIVADATKVGVINVLYLAAVISLNLGVLNLLPIPALDGGRLFFLFIEFLRGGKKIDPEKEGMVNLIGFGALMVFMLFVTYKDIVRLVGM</sequence>
<dbReference type="PANTHER" id="PTHR42837">
    <property type="entry name" value="REGULATOR OF SIGMA-E PROTEASE RSEP"/>
    <property type="match status" value="1"/>
</dbReference>
<keyword evidence="10 11" id="KW-0472">Membrane</keyword>
<dbReference type="PATRIC" id="fig|1233171.3.peg.2339"/>
<comment type="subcellular location">
    <subcellularLocation>
        <location evidence="2">Membrane</location>
        <topology evidence="2">Multi-pass membrane protein</topology>
    </subcellularLocation>
</comment>
<evidence type="ECO:0000256" key="5">
    <source>
        <dbReference type="ARBA" id="ARBA00022692"/>
    </source>
</evidence>
<dbReference type="Pfam" id="PF17820">
    <property type="entry name" value="PDZ_6"/>
    <property type="match status" value="1"/>
</dbReference>
<evidence type="ECO:0000259" key="12">
    <source>
        <dbReference type="PROSITE" id="PS50106"/>
    </source>
</evidence>
<gene>
    <name evidence="13" type="primary">rseP</name>
    <name evidence="13" type="ORF">C672_2451</name>
</gene>
<feature type="transmembrane region" description="Helical" evidence="11">
    <location>
        <begin position="6"/>
        <end position="27"/>
    </location>
</feature>
<accession>T4VS41</accession>
<protein>
    <recommendedName>
        <fullName evidence="11">Zinc metalloprotease</fullName>
        <ecNumber evidence="11">3.4.24.-</ecNumber>
    </recommendedName>
</protein>
<dbReference type="NCBIfam" id="TIGR00054">
    <property type="entry name" value="RIP metalloprotease RseP"/>
    <property type="match status" value="1"/>
</dbReference>
<dbReference type="SUPFAM" id="SSF50156">
    <property type="entry name" value="PDZ domain-like"/>
    <property type="match status" value="1"/>
</dbReference>
<keyword evidence="11" id="KW-0479">Metal-binding</keyword>
<evidence type="ECO:0000256" key="6">
    <source>
        <dbReference type="ARBA" id="ARBA00022801"/>
    </source>
</evidence>
<dbReference type="GeneID" id="67473290"/>
<evidence type="ECO:0000313" key="14">
    <source>
        <dbReference type="Proteomes" id="UP000015688"/>
    </source>
</evidence>
<name>T4VS41_PARBF</name>
<evidence type="ECO:0000256" key="1">
    <source>
        <dbReference type="ARBA" id="ARBA00001947"/>
    </source>
</evidence>
<evidence type="ECO:0000256" key="2">
    <source>
        <dbReference type="ARBA" id="ARBA00004141"/>
    </source>
</evidence>
<feature type="transmembrane region" description="Helical" evidence="11">
    <location>
        <begin position="93"/>
        <end position="115"/>
    </location>
</feature>
<organism evidence="13 14">
    <name type="scientific">Paraclostridium bifermentans ATCC 638 = DSM 14991</name>
    <dbReference type="NCBI Taxonomy" id="1233171"/>
    <lineage>
        <taxon>Bacteria</taxon>
        <taxon>Bacillati</taxon>
        <taxon>Bacillota</taxon>
        <taxon>Clostridia</taxon>
        <taxon>Peptostreptococcales</taxon>
        <taxon>Peptostreptococcaceae</taxon>
        <taxon>Paraclostridium</taxon>
    </lineage>
</organism>
<evidence type="ECO:0000256" key="11">
    <source>
        <dbReference type="RuleBase" id="RU362031"/>
    </source>
</evidence>
<dbReference type="PROSITE" id="PS50106">
    <property type="entry name" value="PDZ"/>
    <property type="match status" value="1"/>
</dbReference>
<evidence type="ECO:0000256" key="4">
    <source>
        <dbReference type="ARBA" id="ARBA00022670"/>
    </source>
</evidence>
<comment type="cofactor">
    <cofactor evidence="1 11">
        <name>Zn(2+)</name>
        <dbReference type="ChEBI" id="CHEBI:29105"/>
    </cofactor>
</comment>
<feature type="transmembrane region" description="Helical" evidence="11">
    <location>
        <begin position="209"/>
        <end position="231"/>
    </location>
</feature>
<dbReference type="RefSeq" id="WP_021433570.1">
    <property type="nucleotide sequence ID" value="NZ_AVNC01000015.1"/>
</dbReference>
<dbReference type="EC" id="3.4.24.-" evidence="11"/>
<keyword evidence="7 11" id="KW-0862">Zinc</keyword>
<proteinExistence type="inferred from homology"/>
<comment type="similarity">
    <text evidence="3 11">Belongs to the peptidase M50B family.</text>
</comment>
<dbReference type="InterPro" id="IPR004387">
    <property type="entry name" value="Pept_M50_Zn"/>
</dbReference>
<keyword evidence="4 13" id="KW-0645">Protease</keyword>
<dbReference type="CDD" id="cd06163">
    <property type="entry name" value="S2P-M50_PDZ_RseP-like"/>
    <property type="match status" value="1"/>
</dbReference>
<keyword evidence="6 11" id="KW-0378">Hydrolase</keyword>
<evidence type="ECO:0000313" key="13">
    <source>
        <dbReference type="EMBL" id="EQK43507.1"/>
    </source>
</evidence>
<feature type="transmembrane region" description="Helical" evidence="11">
    <location>
        <begin position="311"/>
        <end position="330"/>
    </location>
</feature>
<evidence type="ECO:0000256" key="10">
    <source>
        <dbReference type="ARBA" id="ARBA00023136"/>
    </source>
</evidence>
<keyword evidence="8 11" id="KW-1133">Transmembrane helix</keyword>
<dbReference type="EMBL" id="AVNC01000015">
    <property type="protein sequence ID" value="EQK43507.1"/>
    <property type="molecule type" value="Genomic_DNA"/>
</dbReference>
<evidence type="ECO:0000256" key="7">
    <source>
        <dbReference type="ARBA" id="ARBA00022833"/>
    </source>
</evidence>
<evidence type="ECO:0000256" key="9">
    <source>
        <dbReference type="ARBA" id="ARBA00023049"/>
    </source>
</evidence>
<dbReference type="InterPro" id="IPR008915">
    <property type="entry name" value="Peptidase_M50"/>
</dbReference>
<keyword evidence="5 11" id="KW-0812">Transmembrane</keyword>
<dbReference type="GO" id="GO:0016020">
    <property type="term" value="C:membrane"/>
    <property type="evidence" value="ECO:0007669"/>
    <property type="project" value="UniProtKB-SubCell"/>
</dbReference>
<reference evidence="13 14" key="1">
    <citation type="submission" date="2013-06" db="EMBL/GenBank/DDBJ databases">
        <authorList>
            <person name="Walk S."/>
            <person name="Aronoff D."/>
            <person name="Young V.Y."/>
            <person name="Marsh J."/>
            <person name="Harrison L."/>
            <person name="Daugherty S.C."/>
            <person name="Shefchek K.A."/>
            <person name="Hine E.E."/>
            <person name="Tallon L.J."/>
            <person name="Sadzewicz L.K."/>
            <person name="Rasko D.A."/>
        </authorList>
    </citation>
    <scope>NUCLEOTIDE SEQUENCE [LARGE SCALE GENOMIC DNA]</scope>
    <source>
        <strain evidence="13 14">ATCC 638</strain>
    </source>
</reference>
<dbReference type="InterPro" id="IPR001478">
    <property type="entry name" value="PDZ"/>
</dbReference>
<dbReference type="InterPro" id="IPR036034">
    <property type="entry name" value="PDZ_sf"/>
</dbReference>
<dbReference type="Gene3D" id="2.30.42.10">
    <property type="match status" value="1"/>
</dbReference>
<evidence type="ECO:0000256" key="3">
    <source>
        <dbReference type="ARBA" id="ARBA00007931"/>
    </source>
</evidence>
<dbReference type="GO" id="GO:0006508">
    <property type="term" value="P:proteolysis"/>
    <property type="evidence" value="ECO:0007669"/>
    <property type="project" value="UniProtKB-KW"/>
</dbReference>
<dbReference type="GO" id="GO:0004222">
    <property type="term" value="F:metalloendopeptidase activity"/>
    <property type="evidence" value="ECO:0007669"/>
    <property type="project" value="InterPro"/>
</dbReference>
<feature type="transmembrane region" description="Helical" evidence="11">
    <location>
        <begin position="243"/>
        <end position="268"/>
    </location>
</feature>
<dbReference type="InterPro" id="IPR041489">
    <property type="entry name" value="PDZ_6"/>
</dbReference>
<dbReference type="SMART" id="SM00228">
    <property type="entry name" value="PDZ"/>
    <property type="match status" value="1"/>
</dbReference>
<comment type="caution">
    <text evidence="13">The sequence shown here is derived from an EMBL/GenBank/DDBJ whole genome shotgun (WGS) entry which is preliminary data.</text>
</comment>
<dbReference type="Pfam" id="PF02163">
    <property type="entry name" value="Peptidase_M50"/>
    <property type="match status" value="1"/>
</dbReference>
<feature type="domain" description="PDZ" evidence="12">
    <location>
        <begin position="111"/>
        <end position="188"/>
    </location>
</feature>
<dbReference type="PANTHER" id="PTHR42837:SF2">
    <property type="entry name" value="MEMBRANE METALLOPROTEASE ARASP2, CHLOROPLASTIC-RELATED"/>
    <property type="match status" value="1"/>
</dbReference>
<dbReference type="AlphaFoldDB" id="T4VS41"/>
<dbReference type="GO" id="GO:0046872">
    <property type="term" value="F:metal ion binding"/>
    <property type="evidence" value="ECO:0007669"/>
    <property type="project" value="UniProtKB-KW"/>
</dbReference>
<keyword evidence="9 11" id="KW-0482">Metalloprotease</keyword>
<dbReference type="CDD" id="cd23081">
    <property type="entry name" value="cpPDZ_EcRseP-like"/>
    <property type="match status" value="1"/>
</dbReference>